<keyword evidence="8 9" id="KW-0472">Membrane</keyword>
<dbReference type="Proteomes" id="UP001500393">
    <property type="component" value="Unassembled WGS sequence"/>
</dbReference>
<keyword evidence="5 9" id="KW-1003">Cell membrane</keyword>
<dbReference type="SUPFAM" id="SSF161098">
    <property type="entry name" value="MetI-like"/>
    <property type="match status" value="1"/>
</dbReference>
<evidence type="ECO:0000256" key="5">
    <source>
        <dbReference type="ARBA" id="ARBA00022475"/>
    </source>
</evidence>
<evidence type="ECO:0000256" key="7">
    <source>
        <dbReference type="ARBA" id="ARBA00022989"/>
    </source>
</evidence>
<feature type="transmembrane region" description="Helical" evidence="9">
    <location>
        <begin position="225"/>
        <end position="243"/>
    </location>
</feature>
<evidence type="ECO:0000256" key="9">
    <source>
        <dbReference type="RuleBase" id="RU363043"/>
    </source>
</evidence>
<organism evidence="11 12">
    <name type="scientific">Kribbella sancticallisti</name>
    <dbReference type="NCBI Taxonomy" id="460087"/>
    <lineage>
        <taxon>Bacteria</taxon>
        <taxon>Bacillati</taxon>
        <taxon>Actinomycetota</taxon>
        <taxon>Actinomycetes</taxon>
        <taxon>Propionibacteriales</taxon>
        <taxon>Kribbellaceae</taxon>
        <taxon>Kribbella</taxon>
    </lineage>
</organism>
<dbReference type="PROSITE" id="PS50928">
    <property type="entry name" value="ABC_TM1"/>
    <property type="match status" value="1"/>
</dbReference>
<dbReference type="Gene3D" id="1.10.3720.10">
    <property type="entry name" value="MetI-like"/>
    <property type="match status" value="1"/>
</dbReference>
<dbReference type="EMBL" id="BAAAOS010000018">
    <property type="protein sequence ID" value="GAA1571027.1"/>
    <property type="molecule type" value="Genomic_DNA"/>
</dbReference>
<dbReference type="RefSeq" id="WP_344213274.1">
    <property type="nucleotide sequence ID" value="NZ_BAAAOS010000018.1"/>
</dbReference>
<keyword evidence="12" id="KW-1185">Reference proteome</keyword>
<dbReference type="InterPro" id="IPR005672">
    <property type="entry name" value="Phosphate_PstA"/>
</dbReference>
<dbReference type="InterPro" id="IPR000515">
    <property type="entry name" value="MetI-like"/>
</dbReference>
<protein>
    <recommendedName>
        <fullName evidence="9">Phosphate transport system permease protein PstA</fullName>
    </recommendedName>
</protein>
<keyword evidence="6 9" id="KW-0812">Transmembrane</keyword>
<dbReference type="NCBIfam" id="TIGR00974">
    <property type="entry name" value="3a0107s02c"/>
    <property type="match status" value="1"/>
</dbReference>
<feature type="transmembrane region" description="Helical" evidence="9">
    <location>
        <begin position="153"/>
        <end position="174"/>
    </location>
</feature>
<feature type="domain" description="ABC transmembrane type-1" evidence="10">
    <location>
        <begin position="84"/>
        <end position="292"/>
    </location>
</feature>
<evidence type="ECO:0000256" key="4">
    <source>
        <dbReference type="ARBA" id="ARBA00022448"/>
    </source>
</evidence>
<reference evidence="11 12" key="1">
    <citation type="journal article" date="2019" name="Int. J. Syst. Evol. Microbiol.">
        <title>The Global Catalogue of Microorganisms (GCM) 10K type strain sequencing project: providing services to taxonomists for standard genome sequencing and annotation.</title>
        <authorList>
            <consortium name="The Broad Institute Genomics Platform"/>
            <consortium name="The Broad Institute Genome Sequencing Center for Infectious Disease"/>
            <person name="Wu L."/>
            <person name="Ma J."/>
        </authorList>
    </citation>
    <scope>NUCLEOTIDE SEQUENCE [LARGE SCALE GENOMIC DNA]</scope>
    <source>
        <strain evidence="11 12">JCM 14969</strain>
    </source>
</reference>
<feature type="transmembrane region" description="Helical" evidence="9">
    <location>
        <begin position="273"/>
        <end position="295"/>
    </location>
</feature>
<dbReference type="PANTHER" id="PTHR43470:SF3">
    <property type="entry name" value="PHOSPHATE TRANSPORT SYSTEM PERMEASE PROTEIN PSTA-RELATED"/>
    <property type="match status" value="1"/>
</dbReference>
<feature type="transmembrane region" description="Helical" evidence="9">
    <location>
        <begin position="88"/>
        <end position="109"/>
    </location>
</feature>
<accession>A0ABN2D893</accession>
<dbReference type="PANTHER" id="PTHR43470">
    <property type="entry name" value="PHOSPHATE TRANSPORT SYSTEM PERMEASE PROTEIN PSTA-RELATED"/>
    <property type="match status" value="1"/>
</dbReference>
<dbReference type="CDD" id="cd06261">
    <property type="entry name" value="TM_PBP2"/>
    <property type="match status" value="1"/>
</dbReference>
<comment type="function">
    <text evidence="1">Part of the binding-protein-dependent transport system for phosphate; probably responsible for the translocation of the substrate across the membrane.</text>
</comment>
<evidence type="ECO:0000313" key="12">
    <source>
        <dbReference type="Proteomes" id="UP001500393"/>
    </source>
</evidence>
<keyword evidence="4" id="KW-0813">Transport</keyword>
<evidence type="ECO:0000313" key="11">
    <source>
        <dbReference type="EMBL" id="GAA1571027.1"/>
    </source>
</evidence>
<evidence type="ECO:0000256" key="2">
    <source>
        <dbReference type="ARBA" id="ARBA00004651"/>
    </source>
</evidence>
<comment type="caution">
    <text evidence="11">The sequence shown here is derived from an EMBL/GenBank/DDBJ whole genome shotgun (WGS) entry which is preliminary data.</text>
</comment>
<name>A0ABN2D893_9ACTN</name>
<evidence type="ECO:0000256" key="1">
    <source>
        <dbReference type="ARBA" id="ARBA00003510"/>
    </source>
</evidence>
<sequence length="303" mass="32408">MTTTTTTPQAAAAAESLRGKHGRDGITSAVFAAVLWLCLALICVFLFFILAVIVQKGVARLDLNLITNQPSKIRAETAGVQSALFGTLWVGAITGLIAMPLGIAAAVYLEEYANPLKWWNRAIELNIQNLAAVPAVIYGILTLGFVVRGPVSIGAVVLAGGIALALLILPVVIITTREALRSVPQEIRDGSLALGATQWQTTWRQVLPAAVPGIATGSILAMSRAIGEAAPLILVGATTFVTFNPDGLLSRYTTLPVQIYNLVPQDRDAFRDLAYSAILLLIVVLLAMNAVAIWLRNRYQRSW</sequence>
<comment type="similarity">
    <text evidence="3 9">Belongs to the binding-protein-dependent transport system permease family. CysTW subfamily.</text>
</comment>
<keyword evidence="7 9" id="KW-1133">Transmembrane helix</keyword>
<comment type="subcellular location">
    <subcellularLocation>
        <location evidence="2 9">Cell membrane</location>
        <topology evidence="2 9">Multi-pass membrane protein</topology>
    </subcellularLocation>
</comment>
<evidence type="ECO:0000256" key="6">
    <source>
        <dbReference type="ARBA" id="ARBA00022692"/>
    </source>
</evidence>
<feature type="transmembrane region" description="Helical" evidence="9">
    <location>
        <begin position="26"/>
        <end position="54"/>
    </location>
</feature>
<evidence type="ECO:0000256" key="3">
    <source>
        <dbReference type="ARBA" id="ARBA00007069"/>
    </source>
</evidence>
<evidence type="ECO:0000259" key="10">
    <source>
        <dbReference type="PROSITE" id="PS50928"/>
    </source>
</evidence>
<dbReference type="InterPro" id="IPR035906">
    <property type="entry name" value="MetI-like_sf"/>
</dbReference>
<feature type="transmembrane region" description="Helical" evidence="9">
    <location>
        <begin position="130"/>
        <end position="147"/>
    </location>
</feature>
<evidence type="ECO:0000256" key="8">
    <source>
        <dbReference type="ARBA" id="ARBA00023136"/>
    </source>
</evidence>
<dbReference type="Pfam" id="PF00528">
    <property type="entry name" value="BPD_transp_1"/>
    <property type="match status" value="1"/>
</dbReference>
<proteinExistence type="inferred from homology"/>
<gene>
    <name evidence="11" type="primary">pstA_1</name>
    <name evidence="11" type="ORF">GCM10009789_25740</name>
</gene>